<dbReference type="AlphaFoldDB" id="X7F3L9"/>
<proteinExistence type="inferred from homology"/>
<evidence type="ECO:0000256" key="3">
    <source>
        <dbReference type="ARBA" id="ARBA00022723"/>
    </source>
</evidence>
<dbReference type="eggNOG" id="COG3002">
    <property type="taxonomic scope" value="Bacteria"/>
</dbReference>
<comment type="caution">
    <text evidence="7">The sequence shown here is derived from an EMBL/GenBank/DDBJ whole genome shotgun (WGS) entry which is preliminary data.</text>
</comment>
<dbReference type="Proteomes" id="UP000023430">
    <property type="component" value="Unassembled WGS sequence"/>
</dbReference>
<comment type="similarity">
    <text evidence="6">Belongs to the inorganic carbon transporter (TC 9.A.2) DabA family.</text>
</comment>
<dbReference type="RefSeq" id="WP_043773662.1">
    <property type="nucleotide sequence ID" value="NZ_JAME01000032.1"/>
</dbReference>
<gene>
    <name evidence="6" type="primary">dabA</name>
    <name evidence="7" type="ORF">RISW2_13775</name>
</gene>
<keyword evidence="3 6" id="KW-0479">Metal-binding</keyword>
<name>X7F3L9_9RHOB</name>
<comment type="cofactor">
    <cofactor evidence="6">
        <name>Zn(2+)</name>
        <dbReference type="ChEBI" id="CHEBI:29105"/>
    </cofactor>
</comment>
<keyword evidence="4 6" id="KW-0862">Zinc</keyword>
<dbReference type="Pfam" id="PF10070">
    <property type="entry name" value="DabA"/>
    <property type="match status" value="1"/>
</dbReference>
<keyword evidence="2 6" id="KW-1003">Cell membrane</keyword>
<evidence type="ECO:0000256" key="5">
    <source>
        <dbReference type="ARBA" id="ARBA00023136"/>
    </source>
</evidence>
<sequence>MSIAHVAYSGQTLALFACADAAAQHVPPAFPLSATVAVNPYLGQVAEDRATAAARLSRVGGGRLFLPRASVAHQIADGTIVEADLAAAAAAHGLAPADLRAAAAAPEAVREPVPTLADLAAREDRIDWPGLVEDRLGLWAAAQFDRGQAFWPAPEGPVFATWRSFAARDLTPGLAGLAGFAERADTLPADPRHAFALLCGELDVAPDWAPVYFHRLLMTLGGWAQYARHIDWTAARDGERSTVLFDLLTARLAYEAAFLARGGATLASGWEETRAACAAPVVAGPEERADAALQDAADRAAERALAARLVPAETVTDRPDLQAAFCIDVRSEPFRRALEAADPGMRTLGFAGFFGVAVSHRPAASDLVEARAPILLRPGLNSVAALPDGGEAALRIHRRAIRAWGRFKRAAVSAFAFVEAAGPLYIGKLVREALGLGHRHADAPAPRIDMTPEARSAAAAQVLRSMSLTDGFARLVLIAGHGAGVTNAPHASALQCGACGGHAGDVNARLLAALLNDPEARAGLAAEGIEVPRDTQFVAGLHDTVSDEVHLYAADLPHSHREDLARLRRTLSRAAALARTARAAKLPRGAAGSLAARGRDWSELRPEWGLAGCAAFVAAPRHRSAGGDLGGRVFLHDYDWRQDPDAATLELILSAPVVVASWIALQYHGSTVAPHMFGAGNKLLHNVVGGVGVLEGNGGLLRAGLPVQSVHDGETARHDPVRLSVAVEAPAEMLSRVLDRQPGVRALFDNGWLALLAMDDRGRVAQRYEGGGWTAFGASPDRAARAAA</sequence>
<evidence type="ECO:0000313" key="8">
    <source>
        <dbReference type="Proteomes" id="UP000023430"/>
    </source>
</evidence>
<keyword evidence="5 6" id="KW-0472">Membrane</keyword>
<feature type="binding site" evidence="6">
    <location>
        <position position="481"/>
    </location>
    <ligand>
        <name>Zn(2+)</name>
        <dbReference type="ChEBI" id="CHEBI:29105"/>
    </ligand>
</feature>
<feature type="binding site" evidence="6">
    <location>
        <position position="328"/>
    </location>
    <ligand>
        <name>Zn(2+)</name>
        <dbReference type="ChEBI" id="CHEBI:29105"/>
    </ligand>
</feature>
<evidence type="ECO:0000256" key="1">
    <source>
        <dbReference type="ARBA" id="ARBA00022448"/>
    </source>
</evidence>
<accession>X7F3L9</accession>
<comment type="function">
    <text evidence="6">Part of an energy-coupled inorganic carbon pump.</text>
</comment>
<organism evidence="7 8">
    <name type="scientific">Roseivivax isoporae LMG 25204</name>
    <dbReference type="NCBI Taxonomy" id="1449351"/>
    <lineage>
        <taxon>Bacteria</taxon>
        <taxon>Pseudomonadati</taxon>
        <taxon>Pseudomonadota</taxon>
        <taxon>Alphaproteobacteria</taxon>
        <taxon>Rhodobacterales</taxon>
        <taxon>Roseobacteraceae</taxon>
        <taxon>Roseivivax</taxon>
    </lineage>
</organism>
<dbReference type="HAMAP" id="MF_01871">
    <property type="entry name" value="DabA"/>
    <property type="match status" value="1"/>
</dbReference>
<dbReference type="PANTHER" id="PTHR38344">
    <property type="entry name" value="UPF0753 PROTEIN AQ_863"/>
    <property type="match status" value="1"/>
</dbReference>
<evidence type="ECO:0000256" key="6">
    <source>
        <dbReference type="HAMAP-Rule" id="MF_01871"/>
    </source>
</evidence>
<feature type="binding site" evidence="6">
    <location>
        <position position="326"/>
    </location>
    <ligand>
        <name>Zn(2+)</name>
        <dbReference type="ChEBI" id="CHEBI:29105"/>
    </ligand>
</feature>
<feature type="binding site" evidence="6">
    <location>
        <position position="496"/>
    </location>
    <ligand>
        <name>Zn(2+)</name>
        <dbReference type="ChEBI" id="CHEBI:29105"/>
    </ligand>
</feature>
<comment type="subunit">
    <text evidence="6">Forms a complex with DabB.</text>
</comment>
<protein>
    <recommendedName>
        <fullName evidence="6">Probable inorganic carbon transporter subunit DabA</fullName>
    </recommendedName>
</protein>
<evidence type="ECO:0000256" key="4">
    <source>
        <dbReference type="ARBA" id="ARBA00022833"/>
    </source>
</evidence>
<keyword evidence="1 6" id="KW-0813">Transport</keyword>
<dbReference type="PATRIC" id="fig|1449351.3.peg.3627"/>
<dbReference type="EMBL" id="JAME01000032">
    <property type="protein sequence ID" value="ETX27492.1"/>
    <property type="molecule type" value="Genomic_DNA"/>
</dbReference>
<dbReference type="GO" id="GO:0005886">
    <property type="term" value="C:plasma membrane"/>
    <property type="evidence" value="ECO:0007669"/>
    <property type="project" value="UniProtKB-SubCell"/>
</dbReference>
<dbReference type="PANTHER" id="PTHR38344:SF1">
    <property type="entry name" value="INORGANIC CARBON TRANSPORTER SUBUNIT DABA-RELATED"/>
    <property type="match status" value="1"/>
</dbReference>
<reference evidence="7 8" key="1">
    <citation type="submission" date="2014-01" db="EMBL/GenBank/DDBJ databases">
        <title>Roseivivax isoporae LMG 25204 Genome Sequencing.</title>
        <authorList>
            <person name="Lai Q."/>
            <person name="Li G."/>
            <person name="Shao Z."/>
        </authorList>
    </citation>
    <scope>NUCLEOTIDE SEQUENCE [LARGE SCALE GENOMIC DNA]</scope>
    <source>
        <strain evidence="7 8">LMG 25204</strain>
    </source>
</reference>
<evidence type="ECO:0000256" key="2">
    <source>
        <dbReference type="ARBA" id="ARBA00022475"/>
    </source>
</evidence>
<evidence type="ECO:0000313" key="7">
    <source>
        <dbReference type="EMBL" id="ETX27492.1"/>
    </source>
</evidence>
<dbReference type="STRING" id="1449351.RISW2_13775"/>
<dbReference type="InterPro" id="IPR018752">
    <property type="entry name" value="DabA"/>
</dbReference>
<dbReference type="OrthoDB" id="9805101at2"/>
<dbReference type="GO" id="GO:0008270">
    <property type="term" value="F:zinc ion binding"/>
    <property type="evidence" value="ECO:0007669"/>
    <property type="project" value="UniProtKB-UniRule"/>
</dbReference>
<comment type="subcellular location">
    <subcellularLocation>
        <location evidence="6">Cell membrane</location>
        <topology evidence="6">Peripheral membrane protein</topology>
    </subcellularLocation>
</comment>
<keyword evidence="8" id="KW-1185">Reference proteome</keyword>